<keyword evidence="6" id="KW-0915">Sodium</keyword>
<evidence type="ECO:0000256" key="10">
    <source>
        <dbReference type="ARBA" id="ARBA00035120"/>
    </source>
</evidence>
<keyword evidence="7" id="KW-0406">Ion transport</keyword>
<keyword evidence="4 12" id="KW-0812">Transmembrane</keyword>
<keyword evidence="2" id="KW-1003">Cell membrane</keyword>
<evidence type="ECO:0000256" key="7">
    <source>
        <dbReference type="ARBA" id="ARBA00023065"/>
    </source>
</evidence>
<feature type="transmembrane region" description="Helical" evidence="12">
    <location>
        <begin position="71"/>
        <end position="93"/>
    </location>
</feature>
<keyword evidence="5 12" id="KW-1133">Transmembrane helix</keyword>
<evidence type="ECO:0000313" key="13">
    <source>
        <dbReference type="EMBL" id="MBK1727753.1"/>
    </source>
</evidence>
<proteinExistence type="inferred from homology"/>
<evidence type="ECO:0000256" key="6">
    <source>
        <dbReference type="ARBA" id="ARBA00023053"/>
    </source>
</evidence>
<dbReference type="InterPro" id="IPR003691">
    <property type="entry name" value="FluC"/>
</dbReference>
<comment type="catalytic activity">
    <reaction evidence="11">
        <text>fluoride(in) = fluoride(out)</text>
        <dbReference type="Rhea" id="RHEA:76159"/>
        <dbReference type="ChEBI" id="CHEBI:17051"/>
    </reaction>
    <physiologicalReaction direction="left-to-right" evidence="11">
        <dbReference type="Rhea" id="RHEA:76160"/>
    </physiologicalReaction>
</comment>
<dbReference type="Pfam" id="PF02537">
    <property type="entry name" value="CRCB"/>
    <property type="match status" value="1"/>
</dbReference>
<keyword evidence="8 12" id="KW-0472">Membrane</keyword>
<accession>A0ABS1EAL5</accession>
<comment type="subcellular location">
    <subcellularLocation>
        <location evidence="1">Cell membrane</location>
        <topology evidence="1">Multi-pass membrane protein</topology>
    </subcellularLocation>
</comment>
<keyword evidence="7" id="KW-0813">Transport</keyword>
<keyword evidence="14" id="KW-1185">Reference proteome</keyword>
<sequence length="105" mass="10532">DAAAFPWATLLVNVGGSLLIGAVAAAAAGRGEAELPTHWRQFAVNGLCGGFTTFSVLSLESLQLLERSPALGVLNLAATVALCLLAVAVGYAAGARLLARGRADG</sequence>
<dbReference type="PANTHER" id="PTHR28259">
    <property type="entry name" value="FLUORIDE EXPORT PROTEIN 1-RELATED"/>
    <property type="match status" value="1"/>
</dbReference>
<feature type="non-terminal residue" evidence="13">
    <location>
        <position position="1"/>
    </location>
</feature>
<protein>
    <recommendedName>
        <fullName evidence="15">Fluoride ion transporter CrcB</fullName>
    </recommendedName>
</protein>
<evidence type="ECO:0000256" key="8">
    <source>
        <dbReference type="ARBA" id="ARBA00023136"/>
    </source>
</evidence>
<dbReference type="EMBL" id="NRSH01000269">
    <property type="protein sequence ID" value="MBK1727753.1"/>
    <property type="molecule type" value="Genomic_DNA"/>
</dbReference>
<dbReference type="RefSeq" id="WP_200261462.1">
    <property type="nucleotide sequence ID" value="NZ_NRSH01000269.1"/>
</dbReference>
<evidence type="ECO:0000256" key="4">
    <source>
        <dbReference type="ARBA" id="ARBA00022692"/>
    </source>
</evidence>
<evidence type="ECO:0000256" key="1">
    <source>
        <dbReference type="ARBA" id="ARBA00004651"/>
    </source>
</evidence>
<evidence type="ECO:0000256" key="2">
    <source>
        <dbReference type="ARBA" id="ARBA00022475"/>
    </source>
</evidence>
<feature type="transmembrane region" description="Helical" evidence="12">
    <location>
        <begin position="42"/>
        <end position="59"/>
    </location>
</feature>
<dbReference type="PANTHER" id="PTHR28259:SF1">
    <property type="entry name" value="FLUORIDE EXPORT PROTEIN 1-RELATED"/>
    <property type="match status" value="1"/>
</dbReference>
<evidence type="ECO:0008006" key="15">
    <source>
        <dbReference type="Google" id="ProtNLM"/>
    </source>
</evidence>
<organism evidence="13 14">
    <name type="scientific">Halorhodospira neutriphila</name>
    <dbReference type="NCBI Taxonomy" id="168379"/>
    <lineage>
        <taxon>Bacteria</taxon>
        <taxon>Pseudomonadati</taxon>
        <taxon>Pseudomonadota</taxon>
        <taxon>Gammaproteobacteria</taxon>
        <taxon>Chromatiales</taxon>
        <taxon>Ectothiorhodospiraceae</taxon>
        <taxon>Halorhodospira</taxon>
    </lineage>
</organism>
<comment type="similarity">
    <text evidence="10">Belongs to the fluoride channel Fluc/FEX (TC 1.A.43) family.</text>
</comment>
<evidence type="ECO:0000313" key="14">
    <source>
        <dbReference type="Proteomes" id="UP000738126"/>
    </source>
</evidence>
<evidence type="ECO:0000256" key="11">
    <source>
        <dbReference type="ARBA" id="ARBA00035585"/>
    </source>
</evidence>
<dbReference type="HAMAP" id="MF_00454">
    <property type="entry name" value="FluC"/>
    <property type="match status" value="1"/>
</dbReference>
<comment type="caution">
    <text evidence="13">The sequence shown here is derived from an EMBL/GenBank/DDBJ whole genome shotgun (WGS) entry which is preliminary data.</text>
</comment>
<name>A0ABS1EAL5_9GAMM</name>
<gene>
    <name evidence="13" type="ORF">CKO13_12205</name>
</gene>
<reference evidence="13 14" key="1">
    <citation type="journal article" date="2020" name="Microorganisms">
        <title>Osmotic Adaptation and Compatible Solute Biosynthesis of Phototrophic Bacteria as Revealed from Genome Analyses.</title>
        <authorList>
            <person name="Imhoff J.F."/>
            <person name="Rahn T."/>
            <person name="Kunzel S."/>
            <person name="Keller A."/>
            <person name="Neulinger S.C."/>
        </authorList>
    </citation>
    <scope>NUCLEOTIDE SEQUENCE [LARGE SCALE GENOMIC DNA]</scope>
    <source>
        <strain evidence="13 14">DSM 15116</strain>
    </source>
</reference>
<keyword evidence="3" id="KW-0997">Cell inner membrane</keyword>
<keyword evidence="9" id="KW-0407">Ion channel</keyword>
<dbReference type="Proteomes" id="UP000738126">
    <property type="component" value="Unassembled WGS sequence"/>
</dbReference>
<evidence type="ECO:0000256" key="5">
    <source>
        <dbReference type="ARBA" id="ARBA00022989"/>
    </source>
</evidence>
<feature type="transmembrane region" description="Helical" evidence="12">
    <location>
        <begin position="6"/>
        <end position="30"/>
    </location>
</feature>
<evidence type="ECO:0000256" key="12">
    <source>
        <dbReference type="SAM" id="Phobius"/>
    </source>
</evidence>
<evidence type="ECO:0000256" key="3">
    <source>
        <dbReference type="ARBA" id="ARBA00022519"/>
    </source>
</evidence>
<evidence type="ECO:0000256" key="9">
    <source>
        <dbReference type="ARBA" id="ARBA00023303"/>
    </source>
</evidence>